<organism evidence="6 7">
    <name type="scientific">Eiseniibacteriota bacterium</name>
    <dbReference type="NCBI Taxonomy" id="2212470"/>
    <lineage>
        <taxon>Bacteria</taxon>
        <taxon>Candidatus Eiseniibacteriota</taxon>
    </lineage>
</organism>
<evidence type="ECO:0000313" key="7">
    <source>
        <dbReference type="Proteomes" id="UP000739538"/>
    </source>
</evidence>
<dbReference type="Proteomes" id="UP000739538">
    <property type="component" value="Unassembled WGS sequence"/>
</dbReference>
<dbReference type="Gene3D" id="3.90.1580.10">
    <property type="entry name" value="paralog of FGE (formylglycine-generating enzyme)"/>
    <property type="match status" value="1"/>
</dbReference>
<dbReference type="InterPro" id="IPR024775">
    <property type="entry name" value="DinB-like"/>
</dbReference>
<evidence type="ECO:0000313" key="6">
    <source>
        <dbReference type="EMBL" id="MCA9758145.1"/>
    </source>
</evidence>
<dbReference type="SUPFAM" id="SSF56436">
    <property type="entry name" value="C-type lectin-like"/>
    <property type="match status" value="1"/>
</dbReference>
<name>A0A956NJ74_UNCEI</name>
<dbReference type="Pfam" id="PF12867">
    <property type="entry name" value="DinB_2"/>
    <property type="match status" value="1"/>
</dbReference>
<comment type="caution">
    <text evidence="6">The sequence shown here is derived from an EMBL/GenBank/DDBJ whole genome shotgun (WGS) entry which is preliminary data.</text>
</comment>
<accession>A0A956NJ74</accession>
<dbReference type="AlphaFoldDB" id="A0A956NJ74"/>
<comment type="pathway">
    <text evidence="3">Amino-acid biosynthesis; ergothioneine biosynthesis.</text>
</comment>
<feature type="domain" description="Sulfatase-modifying factor enzyme-like" evidence="4">
    <location>
        <begin position="194"/>
        <end position="336"/>
    </location>
</feature>
<feature type="domain" description="Sulfatase-modifying factor enzyme-like" evidence="4">
    <location>
        <begin position="354"/>
        <end position="433"/>
    </location>
</feature>
<reference evidence="6" key="2">
    <citation type="journal article" date="2021" name="Microbiome">
        <title>Successional dynamics and alternative stable states in a saline activated sludge microbial community over 9 years.</title>
        <authorList>
            <person name="Wang Y."/>
            <person name="Ye J."/>
            <person name="Ju F."/>
            <person name="Liu L."/>
            <person name="Boyd J.A."/>
            <person name="Deng Y."/>
            <person name="Parks D.H."/>
            <person name="Jiang X."/>
            <person name="Yin X."/>
            <person name="Woodcroft B.J."/>
            <person name="Tyson G.W."/>
            <person name="Hugenholtz P."/>
            <person name="Polz M.F."/>
            <person name="Zhang T."/>
        </authorList>
    </citation>
    <scope>NUCLEOTIDE SEQUENCE</scope>
    <source>
        <strain evidence="6">HKST-UBA02</strain>
    </source>
</reference>
<dbReference type="PANTHER" id="PTHR23150">
    <property type="entry name" value="SULFATASE MODIFYING FACTOR 1, 2"/>
    <property type="match status" value="1"/>
</dbReference>
<keyword evidence="2" id="KW-0408">Iron</keyword>
<protein>
    <submittedName>
        <fullName evidence="6">Ergothioneine biosynthesis protein EgtB</fullName>
    </submittedName>
</protein>
<evidence type="ECO:0000256" key="3">
    <source>
        <dbReference type="ARBA" id="ARBA00037882"/>
    </source>
</evidence>
<evidence type="ECO:0000256" key="1">
    <source>
        <dbReference type="ARBA" id="ARBA00023002"/>
    </source>
</evidence>
<evidence type="ECO:0000259" key="5">
    <source>
        <dbReference type="Pfam" id="PF12867"/>
    </source>
</evidence>
<dbReference type="Pfam" id="PF03781">
    <property type="entry name" value="FGE-sulfatase"/>
    <property type="match status" value="2"/>
</dbReference>
<evidence type="ECO:0000259" key="4">
    <source>
        <dbReference type="Pfam" id="PF03781"/>
    </source>
</evidence>
<keyword evidence="1" id="KW-0560">Oxidoreductase</keyword>
<dbReference type="SUPFAM" id="SSF109854">
    <property type="entry name" value="DinB/YfiT-like putative metalloenzymes"/>
    <property type="match status" value="1"/>
</dbReference>
<dbReference type="InterPro" id="IPR051043">
    <property type="entry name" value="Sulfatase_Mod_Factor_Kinase"/>
</dbReference>
<dbReference type="InterPro" id="IPR034660">
    <property type="entry name" value="DinB/YfiT-like"/>
</dbReference>
<dbReference type="EMBL" id="JAGQHS010000146">
    <property type="protein sequence ID" value="MCA9758145.1"/>
    <property type="molecule type" value="Genomic_DNA"/>
</dbReference>
<dbReference type="GO" id="GO:0052699">
    <property type="term" value="P:ergothioneine biosynthetic process"/>
    <property type="evidence" value="ECO:0007669"/>
    <property type="project" value="InterPro"/>
</dbReference>
<dbReference type="NCBIfam" id="TIGR03440">
    <property type="entry name" value="egtB_TIGR03440"/>
    <property type="match status" value="1"/>
</dbReference>
<gene>
    <name evidence="6" type="primary">egtB</name>
    <name evidence="6" type="ORF">KDA27_20290</name>
</gene>
<reference evidence="6" key="1">
    <citation type="submission" date="2020-04" db="EMBL/GenBank/DDBJ databases">
        <authorList>
            <person name="Zhang T."/>
        </authorList>
    </citation>
    <scope>NUCLEOTIDE SEQUENCE</scope>
    <source>
        <strain evidence="6">HKST-UBA02</strain>
    </source>
</reference>
<evidence type="ECO:0000256" key="2">
    <source>
        <dbReference type="ARBA" id="ARBA00023004"/>
    </source>
</evidence>
<dbReference type="InterPro" id="IPR016187">
    <property type="entry name" value="CTDL_fold"/>
</dbReference>
<sequence length="440" mass="49181">MTEAEPPRGRDELIASYRKVRDLTERLAEPLSPEDQVLQSMPDASPTKWHRGHTTWFFETFVLAPLGVPPYDARFAKILNSYYVSLGPRHPRPARGMLSRPSCDEIAEYRRVVDGRVIESLLAADETKLAEIVPLIDLGLAHEQQHQELLLTDIWHALSQNPLAPSYRSDSARERALGMDQGEGHAISTPIRFVGFDGGLVEIGTDRGGEFHYDNEEPSHRVWLEPFELADRLVTVGEWKAFAGAGGYETPSLWLSAGFDWVRTHGIEAPLYTRREGSALVGFGLDGERELGDAEPITHVSYYEADAIAAFLDARLPTEAEWETAAKGDPSRGNFVDTGPEDSPLRAQAVREHEGVRQLFGDAWEWTRSAYEPYPGFRIPDGAIGEYNGKFMIDQQVLRGGSCLTPRGHMRASYRNFWPAATRFQFTGIRLARSTGGERA</sequence>
<dbReference type="InterPro" id="IPR005532">
    <property type="entry name" value="SUMF_dom"/>
</dbReference>
<feature type="domain" description="DinB-like" evidence="5">
    <location>
        <begin position="17"/>
        <end position="146"/>
    </location>
</feature>
<dbReference type="InterPro" id="IPR017806">
    <property type="entry name" value="EgtB"/>
</dbReference>
<dbReference type="InterPro" id="IPR042095">
    <property type="entry name" value="SUMF_sf"/>
</dbReference>
<dbReference type="PANTHER" id="PTHR23150:SF36">
    <property type="entry name" value="HERCYNINE OXYGENASE"/>
    <property type="match status" value="1"/>
</dbReference>
<proteinExistence type="predicted"/>